<feature type="region of interest" description="Disordered" evidence="1">
    <location>
        <begin position="1"/>
        <end position="41"/>
    </location>
</feature>
<organism evidence="2">
    <name type="scientific">marine sediment metagenome</name>
    <dbReference type="NCBI Taxonomy" id="412755"/>
    <lineage>
        <taxon>unclassified sequences</taxon>
        <taxon>metagenomes</taxon>
        <taxon>ecological metagenomes</taxon>
    </lineage>
</organism>
<accession>A0A0F9F6J0</accession>
<evidence type="ECO:0000256" key="1">
    <source>
        <dbReference type="SAM" id="MobiDB-lite"/>
    </source>
</evidence>
<name>A0A0F9F6J0_9ZZZZ</name>
<gene>
    <name evidence="2" type="ORF">LCGC14_2068240</name>
</gene>
<protein>
    <submittedName>
        <fullName evidence="2">Uncharacterized protein</fullName>
    </submittedName>
</protein>
<comment type="caution">
    <text evidence="2">The sequence shown here is derived from an EMBL/GenBank/DDBJ whole genome shotgun (WGS) entry which is preliminary data.</text>
</comment>
<feature type="compositionally biased region" description="Basic and acidic residues" evidence="1">
    <location>
        <begin position="9"/>
        <end position="19"/>
    </location>
</feature>
<proteinExistence type="predicted"/>
<feature type="non-terminal residue" evidence="2">
    <location>
        <position position="1"/>
    </location>
</feature>
<dbReference type="EMBL" id="LAZR01024756">
    <property type="protein sequence ID" value="KKL74106.1"/>
    <property type="molecule type" value="Genomic_DNA"/>
</dbReference>
<evidence type="ECO:0000313" key="2">
    <source>
        <dbReference type="EMBL" id="KKL74106.1"/>
    </source>
</evidence>
<reference evidence="2" key="1">
    <citation type="journal article" date="2015" name="Nature">
        <title>Complex archaea that bridge the gap between prokaryotes and eukaryotes.</title>
        <authorList>
            <person name="Spang A."/>
            <person name="Saw J.H."/>
            <person name="Jorgensen S.L."/>
            <person name="Zaremba-Niedzwiedzka K."/>
            <person name="Martijn J."/>
            <person name="Lind A.E."/>
            <person name="van Eijk R."/>
            <person name="Schleper C."/>
            <person name="Guy L."/>
            <person name="Ettema T.J."/>
        </authorList>
    </citation>
    <scope>NUCLEOTIDE SEQUENCE</scope>
</reference>
<dbReference type="AlphaFoldDB" id="A0A0F9F6J0"/>
<sequence length="41" mass="4132">EEGSVGGRGVDRAALDHEQVGVGELGDAARGIAHHRGVEAP</sequence>